<protein>
    <submittedName>
        <fullName evidence="3">Short-chain reductase protein NovJ</fullName>
        <ecNumber evidence="3">1.1.1.-</ecNumber>
    </submittedName>
</protein>
<dbReference type="Pfam" id="PF13561">
    <property type="entry name" value="adh_short_C2"/>
    <property type="match status" value="1"/>
</dbReference>
<dbReference type="GO" id="GO:0016491">
    <property type="term" value="F:oxidoreductase activity"/>
    <property type="evidence" value="ECO:0007669"/>
    <property type="project" value="UniProtKB-KW"/>
</dbReference>
<dbReference type="AlphaFoldDB" id="A0A2I2KRP1"/>
<dbReference type="FunFam" id="3.40.50.720:FF:000173">
    <property type="entry name" value="3-oxoacyl-[acyl-carrier protein] reductase"/>
    <property type="match status" value="1"/>
</dbReference>
<dbReference type="InterPro" id="IPR002347">
    <property type="entry name" value="SDR_fam"/>
</dbReference>
<dbReference type="PROSITE" id="PS00061">
    <property type="entry name" value="ADH_SHORT"/>
    <property type="match status" value="1"/>
</dbReference>
<accession>A0A2I2KRP1</accession>
<dbReference type="Gene3D" id="3.40.50.720">
    <property type="entry name" value="NAD(P)-binding Rossmann-like Domain"/>
    <property type="match status" value="1"/>
</dbReference>
<sequence>MTGGGGGLGAAVSRRLAGDGWSVAVVDIAEPGARAVAESITAAGGRAVALVADLSDPGRVDELTGEVAASLGRPATGLVNLAGAVRNAVLSRLSDADFDVVLRTHLFATMHTVRAFAPGMKAAGFGRIVNTSSVAARGVVAGISYSAAKGGIEGLTRSAALELARRGVTVNCVEPGVIAAGMFLGAPAEFQASQVAQIPAGRAGLPEEVAAAVSFLLSPDSAYITGQTLTVCGGLSVGALR</sequence>
<evidence type="ECO:0000313" key="3">
    <source>
        <dbReference type="EMBL" id="SNQ48306.1"/>
    </source>
</evidence>
<dbReference type="PRINTS" id="PR00080">
    <property type="entry name" value="SDRFAMILY"/>
</dbReference>
<name>A0A2I2KRP1_9ACTN</name>
<dbReference type="InterPro" id="IPR050259">
    <property type="entry name" value="SDR"/>
</dbReference>
<dbReference type="EC" id="1.1.1.-" evidence="3"/>
<keyword evidence="4" id="KW-1185">Reference proteome</keyword>
<dbReference type="Proteomes" id="UP000234331">
    <property type="component" value="Unassembled WGS sequence"/>
</dbReference>
<dbReference type="InterPro" id="IPR036291">
    <property type="entry name" value="NAD(P)-bd_dom_sf"/>
</dbReference>
<proteinExistence type="inferred from homology"/>
<dbReference type="PANTHER" id="PTHR42879">
    <property type="entry name" value="3-OXOACYL-(ACYL-CARRIER-PROTEIN) REDUCTASE"/>
    <property type="match status" value="1"/>
</dbReference>
<dbReference type="OrthoDB" id="9808187at2"/>
<dbReference type="GO" id="GO:0032787">
    <property type="term" value="P:monocarboxylic acid metabolic process"/>
    <property type="evidence" value="ECO:0007669"/>
    <property type="project" value="UniProtKB-ARBA"/>
</dbReference>
<reference evidence="3 4" key="1">
    <citation type="submission" date="2017-06" db="EMBL/GenBank/DDBJ databases">
        <authorList>
            <person name="Kim H.J."/>
            <person name="Triplett B.A."/>
        </authorList>
    </citation>
    <scope>NUCLEOTIDE SEQUENCE [LARGE SCALE GENOMIC DNA]</scope>
    <source>
        <strain evidence="3">FRACA_ARgP5</strain>
    </source>
</reference>
<dbReference type="PANTHER" id="PTHR42879:SF2">
    <property type="entry name" value="3-OXOACYL-[ACYL-CARRIER-PROTEIN] REDUCTASE FABG"/>
    <property type="match status" value="1"/>
</dbReference>
<keyword evidence="2 3" id="KW-0560">Oxidoreductase</keyword>
<dbReference type="SUPFAM" id="SSF51735">
    <property type="entry name" value="NAD(P)-binding Rossmann-fold domains"/>
    <property type="match status" value="1"/>
</dbReference>
<evidence type="ECO:0000313" key="4">
    <source>
        <dbReference type="Proteomes" id="UP000234331"/>
    </source>
</evidence>
<dbReference type="PRINTS" id="PR00081">
    <property type="entry name" value="GDHRDH"/>
</dbReference>
<organism evidence="3 4">
    <name type="scientific">Frankia canadensis</name>
    <dbReference type="NCBI Taxonomy" id="1836972"/>
    <lineage>
        <taxon>Bacteria</taxon>
        <taxon>Bacillati</taxon>
        <taxon>Actinomycetota</taxon>
        <taxon>Actinomycetes</taxon>
        <taxon>Frankiales</taxon>
        <taxon>Frankiaceae</taxon>
        <taxon>Frankia</taxon>
    </lineage>
</organism>
<comment type="similarity">
    <text evidence="1">Belongs to the short-chain dehydrogenases/reductases (SDR) family.</text>
</comment>
<gene>
    <name evidence="3" type="primary">novJ</name>
    <name evidence="3" type="ORF">FRACA_2360007</name>
</gene>
<evidence type="ECO:0000256" key="1">
    <source>
        <dbReference type="ARBA" id="ARBA00006484"/>
    </source>
</evidence>
<dbReference type="InterPro" id="IPR020904">
    <property type="entry name" value="Sc_DH/Rdtase_CS"/>
</dbReference>
<dbReference type="EMBL" id="FZMO01000153">
    <property type="protein sequence ID" value="SNQ48306.1"/>
    <property type="molecule type" value="Genomic_DNA"/>
</dbReference>
<evidence type="ECO:0000256" key="2">
    <source>
        <dbReference type="ARBA" id="ARBA00023002"/>
    </source>
</evidence>